<dbReference type="PANTHER" id="PTHR30154">
    <property type="entry name" value="LEUCINE-RESPONSIVE REGULATORY PROTEIN"/>
    <property type="match status" value="1"/>
</dbReference>
<protein>
    <submittedName>
        <fullName evidence="5">AsnC family transcriptional regulator</fullName>
    </submittedName>
</protein>
<dbReference type="Gene3D" id="1.10.10.10">
    <property type="entry name" value="Winged helix-like DNA-binding domain superfamily/Winged helix DNA-binding domain"/>
    <property type="match status" value="1"/>
</dbReference>
<dbReference type="AlphaFoldDB" id="A0A1X4NHP1"/>
<keyword evidence="3" id="KW-0804">Transcription</keyword>
<dbReference type="Gene3D" id="3.30.70.920">
    <property type="match status" value="1"/>
</dbReference>
<accession>A0A1X4NHP1</accession>
<dbReference type="SUPFAM" id="SSF54909">
    <property type="entry name" value="Dimeric alpha+beta barrel"/>
    <property type="match status" value="1"/>
</dbReference>
<dbReference type="InterPro" id="IPR019888">
    <property type="entry name" value="Tscrpt_reg_AsnC-like"/>
</dbReference>
<evidence type="ECO:0000259" key="4">
    <source>
        <dbReference type="PROSITE" id="PS50956"/>
    </source>
</evidence>
<dbReference type="InterPro" id="IPR011008">
    <property type="entry name" value="Dimeric_a/b-barrel"/>
</dbReference>
<dbReference type="PROSITE" id="PS50956">
    <property type="entry name" value="HTH_ASNC_2"/>
    <property type="match status" value="1"/>
</dbReference>
<evidence type="ECO:0000313" key="5">
    <source>
        <dbReference type="EMBL" id="OSQ47005.1"/>
    </source>
</evidence>
<dbReference type="CDD" id="cd00090">
    <property type="entry name" value="HTH_ARSR"/>
    <property type="match status" value="1"/>
</dbReference>
<dbReference type="Proteomes" id="UP000193926">
    <property type="component" value="Unassembled WGS sequence"/>
</dbReference>
<dbReference type="OrthoDB" id="9803143at2"/>
<keyword evidence="2" id="KW-0238">DNA-binding</keyword>
<dbReference type="Pfam" id="PF13412">
    <property type="entry name" value="HTH_24"/>
    <property type="match status" value="1"/>
</dbReference>
<dbReference type="GO" id="GO:0043565">
    <property type="term" value="F:sequence-specific DNA binding"/>
    <property type="evidence" value="ECO:0007669"/>
    <property type="project" value="InterPro"/>
</dbReference>
<dbReference type="InterPro" id="IPR036388">
    <property type="entry name" value="WH-like_DNA-bd_sf"/>
</dbReference>
<dbReference type="RefSeq" id="WP_085640432.1">
    <property type="nucleotide sequence ID" value="NZ_JFKC01000021.1"/>
</dbReference>
<dbReference type="InterPro" id="IPR000485">
    <property type="entry name" value="AsnC-type_HTH_dom"/>
</dbReference>
<dbReference type="STRING" id="1123756.MGEO_16580"/>
<dbReference type="Pfam" id="PF01037">
    <property type="entry name" value="AsnC_trans_reg"/>
    <property type="match status" value="1"/>
</dbReference>
<dbReference type="GO" id="GO:0005829">
    <property type="term" value="C:cytosol"/>
    <property type="evidence" value="ECO:0007669"/>
    <property type="project" value="TreeGrafter"/>
</dbReference>
<feature type="domain" description="HTH asnC-type" evidence="4">
    <location>
        <begin position="4"/>
        <end position="65"/>
    </location>
</feature>
<dbReference type="InterPro" id="IPR036390">
    <property type="entry name" value="WH_DNA-bd_sf"/>
</dbReference>
<evidence type="ECO:0000256" key="2">
    <source>
        <dbReference type="ARBA" id="ARBA00023125"/>
    </source>
</evidence>
<keyword evidence="1" id="KW-0805">Transcription regulation</keyword>
<name>A0A1X4NHP1_9RHOB</name>
<organism evidence="5 6">
    <name type="scientific">Marivita geojedonensis</name>
    <dbReference type="NCBI Taxonomy" id="1123756"/>
    <lineage>
        <taxon>Bacteria</taxon>
        <taxon>Pseudomonadati</taxon>
        <taxon>Pseudomonadota</taxon>
        <taxon>Alphaproteobacteria</taxon>
        <taxon>Rhodobacterales</taxon>
        <taxon>Roseobacteraceae</taxon>
        <taxon>Marivita</taxon>
    </lineage>
</organism>
<dbReference type="GO" id="GO:0006355">
    <property type="term" value="P:regulation of DNA-templated transcription"/>
    <property type="evidence" value="ECO:0007669"/>
    <property type="project" value="UniProtKB-ARBA"/>
</dbReference>
<evidence type="ECO:0000256" key="1">
    <source>
        <dbReference type="ARBA" id="ARBA00023015"/>
    </source>
</evidence>
<dbReference type="SMART" id="SM00344">
    <property type="entry name" value="HTH_ASNC"/>
    <property type="match status" value="1"/>
</dbReference>
<dbReference type="PRINTS" id="PR00033">
    <property type="entry name" value="HTHASNC"/>
</dbReference>
<comment type="caution">
    <text evidence="5">The sequence shown here is derived from an EMBL/GenBank/DDBJ whole genome shotgun (WGS) entry which is preliminary data.</text>
</comment>
<reference evidence="5 6" key="1">
    <citation type="submission" date="2014-03" db="EMBL/GenBank/DDBJ databases">
        <title>The draft genome sequence of Marivita geojedonensis KCTC 23882.</title>
        <authorList>
            <person name="Lai Q."/>
            <person name="Shao Z."/>
        </authorList>
    </citation>
    <scope>NUCLEOTIDE SEQUENCE [LARGE SCALE GENOMIC DNA]</scope>
    <source>
        <strain evidence="5 6">DPG-138</strain>
    </source>
</reference>
<dbReference type="InterPro" id="IPR019887">
    <property type="entry name" value="Tscrpt_reg_AsnC/Lrp_C"/>
</dbReference>
<proteinExistence type="predicted"/>
<evidence type="ECO:0000256" key="3">
    <source>
        <dbReference type="ARBA" id="ARBA00023163"/>
    </source>
</evidence>
<dbReference type="SUPFAM" id="SSF46785">
    <property type="entry name" value="Winged helix' DNA-binding domain"/>
    <property type="match status" value="1"/>
</dbReference>
<dbReference type="PANTHER" id="PTHR30154:SF46">
    <property type="entry name" value="TRANSCRIPTIONAL REGULATORY PROTEIN"/>
    <property type="match status" value="1"/>
</dbReference>
<keyword evidence="6" id="KW-1185">Reference proteome</keyword>
<evidence type="ECO:0000313" key="6">
    <source>
        <dbReference type="Proteomes" id="UP000193926"/>
    </source>
</evidence>
<dbReference type="EMBL" id="JFKC01000021">
    <property type="protein sequence ID" value="OSQ47005.1"/>
    <property type="molecule type" value="Genomic_DNA"/>
</dbReference>
<dbReference type="InterPro" id="IPR011991">
    <property type="entry name" value="ArsR-like_HTH"/>
</dbReference>
<dbReference type="GO" id="GO:0043200">
    <property type="term" value="P:response to amino acid"/>
    <property type="evidence" value="ECO:0007669"/>
    <property type="project" value="TreeGrafter"/>
</dbReference>
<gene>
    <name evidence="5" type="ORF">MGEO_16580</name>
</gene>
<sequence>MSTLDPKDIKLLARLQKNGQISAQDLADDLGMSASQISRRRQRLEAEGYILGTPCRLNPDRLGLNVQAFIQVETRAQTNGTHQSIKRLVATTPEIVAAWTLTGEADYIFRVYCTDLAALNRLVQEVLLPHESIGRVHSQIVMDQVKDDTALPLPR</sequence>